<dbReference type="AlphaFoldDB" id="A0A5A7SM53"/>
<feature type="compositionally biased region" description="Polar residues" evidence="1">
    <location>
        <begin position="386"/>
        <end position="401"/>
    </location>
</feature>
<dbReference type="EMBL" id="SSTE01021801">
    <property type="protein sequence ID" value="KAA0032264.1"/>
    <property type="molecule type" value="Genomic_DNA"/>
</dbReference>
<dbReference type="Proteomes" id="UP000321393">
    <property type="component" value="Unassembled WGS sequence"/>
</dbReference>
<feature type="compositionally biased region" description="Basic and acidic residues" evidence="1">
    <location>
        <begin position="403"/>
        <end position="415"/>
    </location>
</feature>
<evidence type="ECO:0008006" key="4">
    <source>
        <dbReference type="Google" id="ProtNLM"/>
    </source>
</evidence>
<accession>A0A5A7SM53</accession>
<evidence type="ECO:0000313" key="2">
    <source>
        <dbReference type="EMBL" id="KAA0032264.1"/>
    </source>
</evidence>
<gene>
    <name evidence="2" type="ORF">E6C27_scaffold219G00980</name>
</gene>
<sequence>MQMLRKGPFGHLLDIQIKKCPRQLLVHLIRRLSKQSTDNTLIFNLEAAEDLTVNFSLQGFPHVLVCWALEIIPKLSESPNGIVTRIGQRSPRIINWKLEQQPVWTYLQRNYFKSSDFTVIPFTPTSDELTSPNFQFFLNDAPNEVEKERSEETEDENDKGDEEETVNDETKKSLRKEIQEVKNDLESLKNTVENGQNEVLELLNNIITIINERMPTEKQSQGSYHENHAPTLSLQRLEERMNIHNLDDAEINEEEIEQEQNAEKLEQAIKNIDKFINNNQEDAKKNEEEIENQEVNVEDQPMNPENEDKNNEKDNEEKQMNEVSKEAHHPTIGESEEQPNERELDGKELMETSLKLVEDILKIREEKHQQNEEGRTKGKNDKGKQMATQNRVLTRKASQLAANDEKCKVQHVQHERPKRKLKPTPKAIDLELAQKHKSPKKGKKSNVAFEPPSFDLLP</sequence>
<feature type="region of interest" description="Disordered" evidence="1">
    <location>
        <begin position="144"/>
        <end position="172"/>
    </location>
</feature>
<comment type="caution">
    <text evidence="2">The sequence shown here is derived from an EMBL/GenBank/DDBJ whole genome shotgun (WGS) entry which is preliminary data.</text>
</comment>
<organism evidence="2 3">
    <name type="scientific">Cucumis melo var. makuwa</name>
    <name type="common">Oriental melon</name>
    <dbReference type="NCBI Taxonomy" id="1194695"/>
    <lineage>
        <taxon>Eukaryota</taxon>
        <taxon>Viridiplantae</taxon>
        <taxon>Streptophyta</taxon>
        <taxon>Embryophyta</taxon>
        <taxon>Tracheophyta</taxon>
        <taxon>Spermatophyta</taxon>
        <taxon>Magnoliopsida</taxon>
        <taxon>eudicotyledons</taxon>
        <taxon>Gunneridae</taxon>
        <taxon>Pentapetalae</taxon>
        <taxon>rosids</taxon>
        <taxon>fabids</taxon>
        <taxon>Cucurbitales</taxon>
        <taxon>Cucurbitaceae</taxon>
        <taxon>Benincaseae</taxon>
        <taxon>Cucumis</taxon>
    </lineage>
</organism>
<protein>
    <recommendedName>
        <fullName evidence="4">Protein Ycf2-like</fullName>
    </recommendedName>
</protein>
<feature type="compositionally biased region" description="Basic residues" evidence="1">
    <location>
        <begin position="435"/>
        <end position="444"/>
    </location>
</feature>
<feature type="compositionally biased region" description="Acidic residues" evidence="1">
    <location>
        <begin position="151"/>
        <end position="167"/>
    </location>
</feature>
<evidence type="ECO:0000256" key="1">
    <source>
        <dbReference type="SAM" id="MobiDB-lite"/>
    </source>
</evidence>
<name>A0A5A7SM53_CUCMM</name>
<proteinExistence type="predicted"/>
<feature type="compositionally biased region" description="Basic and acidic residues" evidence="1">
    <location>
        <begin position="306"/>
        <end position="331"/>
    </location>
</feature>
<reference evidence="2 3" key="1">
    <citation type="submission" date="2019-08" db="EMBL/GenBank/DDBJ databases">
        <title>Draft genome sequences of two oriental melons (Cucumis melo L. var makuwa).</title>
        <authorList>
            <person name="Kwon S.-Y."/>
        </authorList>
    </citation>
    <scope>NUCLEOTIDE SEQUENCE [LARGE SCALE GENOMIC DNA]</scope>
    <source>
        <strain evidence="3">cv. SW 3</strain>
        <tissue evidence="2">Leaf</tissue>
    </source>
</reference>
<evidence type="ECO:0000313" key="3">
    <source>
        <dbReference type="Proteomes" id="UP000321393"/>
    </source>
</evidence>
<feature type="compositionally biased region" description="Basic and acidic residues" evidence="1">
    <location>
        <begin position="339"/>
        <end position="384"/>
    </location>
</feature>
<feature type="region of interest" description="Disordered" evidence="1">
    <location>
        <begin position="280"/>
        <end position="458"/>
    </location>
</feature>